<dbReference type="EMBL" id="QGNW01000011">
    <property type="protein sequence ID" value="RVX18539.1"/>
    <property type="molecule type" value="Genomic_DNA"/>
</dbReference>
<proteinExistence type="predicted"/>
<comment type="caution">
    <text evidence="1">The sequence shown here is derived from an EMBL/GenBank/DDBJ whole genome shotgun (WGS) entry which is preliminary data.</text>
</comment>
<evidence type="ECO:0000313" key="2">
    <source>
        <dbReference type="Proteomes" id="UP000288805"/>
    </source>
</evidence>
<reference evidence="1 2" key="1">
    <citation type="journal article" date="2018" name="PLoS Genet.">
        <title>Population sequencing reveals clonal diversity and ancestral inbreeding in the grapevine cultivar Chardonnay.</title>
        <authorList>
            <person name="Roach M.J."/>
            <person name="Johnson D.L."/>
            <person name="Bohlmann J."/>
            <person name="van Vuuren H.J."/>
            <person name="Jones S.J."/>
            <person name="Pretorius I.S."/>
            <person name="Schmidt S.A."/>
            <person name="Borneman A.R."/>
        </authorList>
    </citation>
    <scope>NUCLEOTIDE SEQUENCE [LARGE SCALE GENOMIC DNA]</scope>
    <source>
        <strain evidence="2">cv. Chardonnay</strain>
        <tissue evidence="1">Leaf</tissue>
    </source>
</reference>
<evidence type="ECO:0000313" key="1">
    <source>
        <dbReference type="EMBL" id="RVX18539.1"/>
    </source>
</evidence>
<accession>A0A438KBD8</accession>
<dbReference type="Proteomes" id="UP000288805">
    <property type="component" value="Unassembled WGS sequence"/>
</dbReference>
<name>A0A438KBD8_VITVI</name>
<sequence>MHSEFEMSMTGELNFFLGLQIKQLKEKTFINQAKYIRDFLKRFNIEEANTMKTPMSSSIKLDKDEKGKSINFTMYRGMIGYLLYLTASRPDIMSSVRYHVGGPISYTLRGVEIKLDANSSFWILGVPTVGLRIYESKVWPTILGFKPREVIQRICGLSDVYGWASH</sequence>
<gene>
    <name evidence="1" type="primary">RE1_479</name>
    <name evidence="1" type="ORF">CK203_006465</name>
</gene>
<organism evidence="1 2">
    <name type="scientific">Vitis vinifera</name>
    <name type="common">Grape</name>
    <dbReference type="NCBI Taxonomy" id="29760"/>
    <lineage>
        <taxon>Eukaryota</taxon>
        <taxon>Viridiplantae</taxon>
        <taxon>Streptophyta</taxon>
        <taxon>Embryophyta</taxon>
        <taxon>Tracheophyta</taxon>
        <taxon>Spermatophyta</taxon>
        <taxon>Magnoliopsida</taxon>
        <taxon>eudicotyledons</taxon>
        <taxon>Gunneridae</taxon>
        <taxon>Pentapetalae</taxon>
        <taxon>rosids</taxon>
        <taxon>Vitales</taxon>
        <taxon>Vitaceae</taxon>
        <taxon>Viteae</taxon>
        <taxon>Vitis</taxon>
    </lineage>
</organism>
<protein>
    <submittedName>
        <fullName evidence="1">Retrovirus-related Pol polyprotein from transposon RE1</fullName>
    </submittedName>
</protein>
<dbReference type="AlphaFoldDB" id="A0A438KBD8"/>